<comment type="caution">
    <text evidence="3">The sequence shown here is derived from an EMBL/GenBank/DDBJ whole genome shotgun (WGS) entry which is preliminary data.</text>
</comment>
<dbReference type="GeneID" id="33560935"/>
<organism evidence="3 4">
    <name type="scientific">Kockovaella imperatae</name>
    <dbReference type="NCBI Taxonomy" id="4999"/>
    <lineage>
        <taxon>Eukaryota</taxon>
        <taxon>Fungi</taxon>
        <taxon>Dikarya</taxon>
        <taxon>Basidiomycota</taxon>
        <taxon>Agaricomycotina</taxon>
        <taxon>Tremellomycetes</taxon>
        <taxon>Tremellales</taxon>
        <taxon>Cuniculitremaceae</taxon>
        <taxon>Kockovaella</taxon>
    </lineage>
</organism>
<keyword evidence="2" id="KW-0472">Membrane</keyword>
<accession>A0A1Y1UFQ3</accession>
<sequence>MSGIGGINIPSSTVVAIGGGFVCLAFFIITGLFLLRATKMAAEGRRRRAAGENITFREIWRRDGGMLGFVTGLGADSALVGAGGRRDLSSSRAREEIRMWAYWKNQGELMKRLPKLWEIGVEESGSMVGQDELSIKDCQPLGVIPSQPPDDLDDECADYSRLDPTLSLSVLIILPAQQETHRKPSDEWLDLPEMMIGTTRLVPYVVAGQATESNQPPGMMESSLKEEKEALEDYAVPELSDHAAGGGSSSEHRAGWRKKGKRWAIEGINDVSITSDE</sequence>
<dbReference type="EMBL" id="NBSH01000007">
    <property type="protein sequence ID" value="ORX36883.1"/>
    <property type="molecule type" value="Genomic_DNA"/>
</dbReference>
<evidence type="ECO:0000313" key="3">
    <source>
        <dbReference type="EMBL" id="ORX36883.1"/>
    </source>
</evidence>
<protein>
    <submittedName>
        <fullName evidence="3">Uncharacterized protein</fullName>
    </submittedName>
</protein>
<dbReference type="AlphaFoldDB" id="A0A1Y1UFQ3"/>
<evidence type="ECO:0000256" key="1">
    <source>
        <dbReference type="SAM" id="MobiDB-lite"/>
    </source>
</evidence>
<reference evidence="3 4" key="1">
    <citation type="submission" date="2017-03" db="EMBL/GenBank/DDBJ databases">
        <title>Widespread Adenine N6-methylation of Active Genes in Fungi.</title>
        <authorList>
            <consortium name="DOE Joint Genome Institute"/>
            <person name="Mondo S.J."/>
            <person name="Dannebaum R.O."/>
            <person name="Kuo R.C."/>
            <person name="Louie K.B."/>
            <person name="Bewick A.J."/>
            <person name="Labutti K."/>
            <person name="Haridas S."/>
            <person name="Kuo A."/>
            <person name="Salamov A."/>
            <person name="Ahrendt S.R."/>
            <person name="Lau R."/>
            <person name="Bowen B.P."/>
            <person name="Lipzen A."/>
            <person name="Sullivan W."/>
            <person name="Andreopoulos W.B."/>
            <person name="Clum A."/>
            <person name="Lindquist E."/>
            <person name="Daum C."/>
            <person name="Northen T.R."/>
            <person name="Ramamoorthy G."/>
            <person name="Schmitz R.J."/>
            <person name="Gryganskyi A."/>
            <person name="Culley D."/>
            <person name="Magnuson J."/>
            <person name="James T.Y."/>
            <person name="O'Malley M.A."/>
            <person name="Stajich J.E."/>
            <person name="Spatafora J.W."/>
            <person name="Visel A."/>
            <person name="Grigoriev I.V."/>
        </authorList>
    </citation>
    <scope>NUCLEOTIDE SEQUENCE [LARGE SCALE GENOMIC DNA]</scope>
    <source>
        <strain evidence="3 4">NRRL Y-17943</strain>
    </source>
</reference>
<feature type="region of interest" description="Disordered" evidence="1">
    <location>
        <begin position="210"/>
        <end position="260"/>
    </location>
</feature>
<dbReference type="Proteomes" id="UP000193218">
    <property type="component" value="Unassembled WGS sequence"/>
</dbReference>
<dbReference type="RefSeq" id="XP_021870952.1">
    <property type="nucleotide sequence ID" value="XM_022019126.1"/>
</dbReference>
<dbReference type="InParanoid" id="A0A1Y1UFQ3"/>
<proteinExistence type="predicted"/>
<keyword evidence="2" id="KW-1133">Transmembrane helix</keyword>
<feature type="transmembrane region" description="Helical" evidence="2">
    <location>
        <begin position="12"/>
        <end position="35"/>
    </location>
</feature>
<name>A0A1Y1UFQ3_9TREE</name>
<evidence type="ECO:0000256" key="2">
    <source>
        <dbReference type="SAM" id="Phobius"/>
    </source>
</evidence>
<dbReference type="OrthoDB" id="2564302at2759"/>
<keyword evidence="2" id="KW-0812">Transmembrane</keyword>
<gene>
    <name evidence="3" type="ORF">BD324DRAFT_681634</name>
</gene>
<keyword evidence="4" id="KW-1185">Reference proteome</keyword>
<evidence type="ECO:0000313" key="4">
    <source>
        <dbReference type="Proteomes" id="UP000193218"/>
    </source>
</evidence>